<evidence type="ECO:0000313" key="1">
    <source>
        <dbReference type="EMBL" id="RPA73318.1"/>
    </source>
</evidence>
<gene>
    <name evidence="1" type="ORF">BJ508DRAFT_313942</name>
</gene>
<sequence>MARECHAHPHRRRHTPHSASWCCSGATGWGPSRTPIQVSHTTVGVGGVPGRYFHGTYTTLWAWGVSEVNLTGGSGSSKVSTSVIDLHIFPPSSYCDPAELKEACVSVACCVKEARMFRENEDVVNGGIRFKVSSTSAVETDRNAWKPQDVTAIVKKFLEANDHGNYMNEKRRDRLEKAVKESLRNSNVKLPAKLRTDTAVKFYYSRKEGLKGEGLPNFILKVDTEVVGGENK</sequence>
<reference evidence="1 2" key="1">
    <citation type="journal article" date="2018" name="Nat. Ecol. Evol.">
        <title>Pezizomycetes genomes reveal the molecular basis of ectomycorrhizal truffle lifestyle.</title>
        <authorList>
            <person name="Murat C."/>
            <person name="Payen T."/>
            <person name="Noel B."/>
            <person name="Kuo A."/>
            <person name="Morin E."/>
            <person name="Chen J."/>
            <person name="Kohler A."/>
            <person name="Krizsan K."/>
            <person name="Balestrini R."/>
            <person name="Da Silva C."/>
            <person name="Montanini B."/>
            <person name="Hainaut M."/>
            <person name="Levati E."/>
            <person name="Barry K.W."/>
            <person name="Belfiori B."/>
            <person name="Cichocki N."/>
            <person name="Clum A."/>
            <person name="Dockter R.B."/>
            <person name="Fauchery L."/>
            <person name="Guy J."/>
            <person name="Iotti M."/>
            <person name="Le Tacon F."/>
            <person name="Lindquist E.A."/>
            <person name="Lipzen A."/>
            <person name="Malagnac F."/>
            <person name="Mello A."/>
            <person name="Molinier V."/>
            <person name="Miyauchi S."/>
            <person name="Poulain J."/>
            <person name="Riccioni C."/>
            <person name="Rubini A."/>
            <person name="Sitrit Y."/>
            <person name="Splivallo R."/>
            <person name="Traeger S."/>
            <person name="Wang M."/>
            <person name="Zifcakova L."/>
            <person name="Wipf D."/>
            <person name="Zambonelli A."/>
            <person name="Paolocci F."/>
            <person name="Nowrousian M."/>
            <person name="Ottonello S."/>
            <person name="Baldrian P."/>
            <person name="Spatafora J.W."/>
            <person name="Henrissat B."/>
            <person name="Nagy L.G."/>
            <person name="Aury J.M."/>
            <person name="Wincker P."/>
            <person name="Grigoriev I.V."/>
            <person name="Bonfante P."/>
            <person name="Martin F.M."/>
        </authorList>
    </citation>
    <scope>NUCLEOTIDE SEQUENCE [LARGE SCALE GENOMIC DNA]</scope>
    <source>
        <strain evidence="1 2">RN42</strain>
    </source>
</reference>
<dbReference type="AlphaFoldDB" id="A0A3N4HLB5"/>
<protein>
    <submittedName>
        <fullName evidence="1">Uncharacterized protein</fullName>
    </submittedName>
</protein>
<dbReference type="Proteomes" id="UP000275078">
    <property type="component" value="Unassembled WGS sequence"/>
</dbReference>
<proteinExistence type="predicted"/>
<organism evidence="1 2">
    <name type="scientific">Ascobolus immersus RN42</name>
    <dbReference type="NCBI Taxonomy" id="1160509"/>
    <lineage>
        <taxon>Eukaryota</taxon>
        <taxon>Fungi</taxon>
        <taxon>Dikarya</taxon>
        <taxon>Ascomycota</taxon>
        <taxon>Pezizomycotina</taxon>
        <taxon>Pezizomycetes</taxon>
        <taxon>Pezizales</taxon>
        <taxon>Ascobolaceae</taxon>
        <taxon>Ascobolus</taxon>
    </lineage>
</organism>
<name>A0A3N4HLB5_ASCIM</name>
<dbReference type="EMBL" id="ML119826">
    <property type="protein sequence ID" value="RPA73318.1"/>
    <property type="molecule type" value="Genomic_DNA"/>
</dbReference>
<accession>A0A3N4HLB5</accession>
<evidence type="ECO:0000313" key="2">
    <source>
        <dbReference type="Proteomes" id="UP000275078"/>
    </source>
</evidence>
<keyword evidence="2" id="KW-1185">Reference proteome</keyword>